<dbReference type="PANTHER" id="PTHR43540">
    <property type="entry name" value="PEROXYUREIDOACRYLATE/UREIDOACRYLATE AMIDOHYDROLASE-RELATED"/>
    <property type="match status" value="1"/>
</dbReference>
<dbReference type="Proteomes" id="UP000403266">
    <property type="component" value="Unassembled WGS sequence"/>
</dbReference>
<evidence type="ECO:0000259" key="2">
    <source>
        <dbReference type="Pfam" id="PF00857"/>
    </source>
</evidence>
<evidence type="ECO:0000313" key="4">
    <source>
        <dbReference type="Proteomes" id="UP000403266"/>
    </source>
</evidence>
<dbReference type="InterPro" id="IPR006311">
    <property type="entry name" value="TAT_signal"/>
</dbReference>
<dbReference type="AlphaFoldDB" id="A0A5N7N1G5"/>
<dbReference type="Pfam" id="PF00857">
    <property type="entry name" value="Isochorismatase"/>
    <property type="match status" value="1"/>
</dbReference>
<dbReference type="SUPFAM" id="SSF52499">
    <property type="entry name" value="Isochorismatase-like hydrolases"/>
    <property type="match status" value="1"/>
</dbReference>
<organism evidence="3 4">
    <name type="scientific">Microvirga tunisiensis</name>
    <dbReference type="NCBI Taxonomy" id="2108360"/>
    <lineage>
        <taxon>Bacteria</taxon>
        <taxon>Pseudomonadati</taxon>
        <taxon>Pseudomonadota</taxon>
        <taxon>Alphaproteobacteria</taxon>
        <taxon>Hyphomicrobiales</taxon>
        <taxon>Methylobacteriaceae</taxon>
        <taxon>Microvirga</taxon>
    </lineage>
</organism>
<keyword evidence="4" id="KW-1185">Reference proteome</keyword>
<proteinExistence type="predicted"/>
<sequence length="260" mass="28688">MTQETSRRQLLTAAAGIAGAAAIGSQVLGQEGSKPLSPTPIPELAPQWKKLNLAEILKRPAAFVSVSQNNSLYRPWGAQAAERQWERGSLPATIKVVEAARKASNFKSFSWVGYSVFRENYPQSIFDKVQYETWVEGLKFDDAKKKADNELVDELKALVQPGDLQFNELALQTAFVGTELPLELSRKRIEAIVLTGIHLDWCIEGNARAARDNGYLPIVIGDATATQKPEQQAAAYDRINNFFAPVISSDEFVRLLSQPA</sequence>
<dbReference type="RefSeq" id="WP_152716636.1">
    <property type="nucleotide sequence ID" value="NZ_VOSJ01000287.1"/>
</dbReference>
<protein>
    <submittedName>
        <fullName evidence="3">Cysteine hydrolase</fullName>
    </submittedName>
</protein>
<comment type="caution">
    <text evidence="3">The sequence shown here is derived from an EMBL/GenBank/DDBJ whole genome shotgun (WGS) entry which is preliminary data.</text>
</comment>
<dbReference type="OrthoDB" id="9814140at2"/>
<keyword evidence="1 3" id="KW-0378">Hydrolase</keyword>
<dbReference type="InterPro" id="IPR019546">
    <property type="entry name" value="TAT_signal_bac_arc"/>
</dbReference>
<dbReference type="GO" id="GO:0016787">
    <property type="term" value="F:hydrolase activity"/>
    <property type="evidence" value="ECO:0007669"/>
    <property type="project" value="UniProtKB-KW"/>
</dbReference>
<dbReference type="InterPro" id="IPR036380">
    <property type="entry name" value="Isochorismatase-like_sf"/>
</dbReference>
<dbReference type="PANTHER" id="PTHR43540:SF6">
    <property type="entry name" value="ISOCHORISMATASE-LIKE DOMAIN-CONTAINING PROTEIN"/>
    <property type="match status" value="1"/>
</dbReference>
<reference evidence="3 4" key="1">
    <citation type="journal article" date="2019" name="Syst. Appl. Microbiol.">
        <title>Microvirga tunisiensis sp. nov., a root nodule symbiotic bacterium isolated from Lupinus micranthus and L. luteus grown in Northern Tunisia.</title>
        <authorList>
            <person name="Msaddak A."/>
            <person name="Rejili M."/>
            <person name="Duran D."/>
            <person name="Mars M."/>
            <person name="Palacios J.M."/>
            <person name="Ruiz-Argueso T."/>
            <person name="Rey L."/>
            <person name="Imperial J."/>
        </authorList>
    </citation>
    <scope>NUCLEOTIDE SEQUENCE [LARGE SCALE GENOMIC DNA]</scope>
    <source>
        <strain evidence="3 4">Lmie10</strain>
    </source>
</reference>
<gene>
    <name evidence="3" type="ORF">FS320_32950</name>
</gene>
<evidence type="ECO:0000256" key="1">
    <source>
        <dbReference type="ARBA" id="ARBA00022801"/>
    </source>
</evidence>
<evidence type="ECO:0000313" key="3">
    <source>
        <dbReference type="EMBL" id="MPR29756.1"/>
    </source>
</evidence>
<name>A0A5N7N1G5_9HYPH</name>
<feature type="domain" description="Isochorismatase-like" evidence="2">
    <location>
        <begin position="73"/>
        <end position="251"/>
    </location>
</feature>
<dbReference type="EMBL" id="VOSK01000265">
    <property type="protein sequence ID" value="MPR29756.1"/>
    <property type="molecule type" value="Genomic_DNA"/>
</dbReference>
<dbReference type="InterPro" id="IPR050272">
    <property type="entry name" value="Isochorismatase-like_hydrls"/>
</dbReference>
<dbReference type="PROSITE" id="PS51318">
    <property type="entry name" value="TAT"/>
    <property type="match status" value="1"/>
</dbReference>
<dbReference type="InterPro" id="IPR000868">
    <property type="entry name" value="Isochorismatase-like_dom"/>
</dbReference>
<accession>A0A5N7N1G5</accession>
<dbReference type="Gene3D" id="3.40.50.850">
    <property type="entry name" value="Isochorismatase-like"/>
    <property type="match status" value="1"/>
</dbReference>
<dbReference type="NCBIfam" id="TIGR01409">
    <property type="entry name" value="TAT_signal_seq"/>
    <property type="match status" value="1"/>
</dbReference>